<reference evidence="1 2" key="1">
    <citation type="submission" date="2018-01" db="EMBL/GenBank/DDBJ databases">
        <title>Species boundaries and ecological features among Paraburkholderia terrae DSMZ17804T, P. hospita DSMZ17164T and P. caribensis DSMZ13236T.</title>
        <authorList>
            <person name="Pratama A.A."/>
        </authorList>
    </citation>
    <scope>NUCLEOTIDE SEQUENCE [LARGE SCALE GENOMIC DNA]</scope>
    <source>
        <strain evidence="1 2">DSM 17164</strain>
    </source>
</reference>
<dbReference type="GeneID" id="55535336"/>
<protein>
    <recommendedName>
        <fullName evidence="3">DNA-binding protein</fullName>
    </recommendedName>
</protein>
<name>A0AAN1JLC1_9BURK</name>
<evidence type="ECO:0000313" key="1">
    <source>
        <dbReference type="EMBL" id="AUT75423.1"/>
    </source>
</evidence>
<gene>
    <name evidence="1" type="ORF">C2L64_44335</name>
</gene>
<dbReference type="RefSeq" id="WP_103153747.1">
    <property type="nucleotide sequence ID" value="NZ_CP026108.1"/>
</dbReference>
<dbReference type="EMBL" id="CP026108">
    <property type="protein sequence ID" value="AUT75423.1"/>
    <property type="molecule type" value="Genomic_DNA"/>
</dbReference>
<dbReference type="AlphaFoldDB" id="A0AAN1JLC1"/>
<evidence type="ECO:0000313" key="2">
    <source>
        <dbReference type="Proteomes" id="UP000236649"/>
    </source>
</evidence>
<sequence length="181" mass="20248">MDNREAAVAVHTRLREERASIIAMGRFYLSLLDKGLWPSQRAIAADLGISLPQISRMVATARLPEAVLSLFDNRPVSFREVETLRMLAQQLGEEELTRRAQSLTHGASLEDIFSFLTTGKPKARRGVRLRVVHGQRYLRLDVPNFEQVAPRIVQLEQILNALLATGDSRHWLGALTGKPSA</sequence>
<accession>A0AAN1JLC1</accession>
<dbReference type="SUPFAM" id="SSF109709">
    <property type="entry name" value="KorB DNA-binding domain-like"/>
    <property type="match status" value="1"/>
</dbReference>
<dbReference type="KEGG" id="phs:C2L64_44335"/>
<dbReference type="Gene3D" id="1.10.10.2830">
    <property type="match status" value="1"/>
</dbReference>
<proteinExistence type="predicted"/>
<evidence type="ECO:0008006" key="3">
    <source>
        <dbReference type="Google" id="ProtNLM"/>
    </source>
</evidence>
<dbReference type="Proteomes" id="UP000236649">
    <property type="component" value="Chromosome 4"/>
</dbReference>
<organism evidence="1 2">
    <name type="scientific">Paraburkholderia hospita</name>
    <dbReference type="NCBI Taxonomy" id="169430"/>
    <lineage>
        <taxon>Bacteria</taxon>
        <taxon>Pseudomonadati</taxon>
        <taxon>Pseudomonadota</taxon>
        <taxon>Betaproteobacteria</taxon>
        <taxon>Burkholderiales</taxon>
        <taxon>Burkholderiaceae</taxon>
        <taxon>Paraburkholderia</taxon>
    </lineage>
</organism>